<protein>
    <submittedName>
        <fullName evidence="1">Uncharacterized protein</fullName>
    </submittedName>
</protein>
<evidence type="ECO:0000313" key="1">
    <source>
        <dbReference type="EMBL" id="XAO13480.1"/>
    </source>
</evidence>
<reference evidence="1" key="1">
    <citation type="submission" date="2024-01" db="EMBL/GenBank/DDBJ databases">
        <title>Genomic and biogeographic characterisation of Mantoniella tinhauana virus 1, the first discovered Mantoniella-infecting prasinovirus.</title>
        <authorList>
            <person name="Rey Redondo E."/>
            <person name="Yung C.C.M."/>
        </authorList>
    </citation>
    <scope>NUCLEOTIDE SEQUENCE</scope>
    <source>
        <strain evidence="1">Lau Fau Shan</strain>
    </source>
</reference>
<sequence>MLINFLSNIYAIYKYIITPRDYKIISEELEYKLDHGIKYQVEDPFWLKESKSWMDGILDEYYVDVTGKNFRYTTVPQNVVYTILRIKYYFGGKVYTVVTNDLNFVPGVDDLNDEMSFSIPLSSVWLADKDEKPLRNITDKVKRYAGPENDFHGEKVALEHFLYYDKSVLENIFPKMILKNSLGMKKIVSTLDDYTTDLRIP</sequence>
<accession>A0AB38ZMB1</accession>
<dbReference type="EMBL" id="PP130629">
    <property type="protein sequence ID" value="XAO13480.1"/>
    <property type="molecule type" value="Genomic_DNA"/>
</dbReference>
<dbReference type="Pfam" id="PF19080">
    <property type="entry name" value="DUF5772"/>
    <property type="match status" value="1"/>
</dbReference>
<name>A0AB38ZMB1_9VIRU</name>
<proteinExistence type="predicted"/>
<organism evidence="1">
    <name type="scientific">Mantoniella tinhauana virus 1</name>
    <dbReference type="NCBI Taxonomy" id="3111543"/>
    <lineage>
        <taxon>Viruses</taxon>
    </lineage>
</organism>
<dbReference type="InterPro" id="IPR043921">
    <property type="entry name" value="DUF5772"/>
</dbReference>